<feature type="non-terminal residue" evidence="1">
    <location>
        <position position="1"/>
    </location>
</feature>
<organism evidence="1 2">
    <name type="scientific">Hungatella hathewayi DSM 13479</name>
    <dbReference type="NCBI Taxonomy" id="566550"/>
    <lineage>
        <taxon>Bacteria</taxon>
        <taxon>Bacillati</taxon>
        <taxon>Bacillota</taxon>
        <taxon>Clostridia</taxon>
        <taxon>Lachnospirales</taxon>
        <taxon>Lachnospiraceae</taxon>
        <taxon>Hungatella</taxon>
    </lineage>
</organism>
<proteinExistence type="predicted"/>
<evidence type="ECO:0000313" key="2">
    <source>
        <dbReference type="Proteomes" id="UP000004968"/>
    </source>
</evidence>
<comment type="caution">
    <text evidence="1">The sequence shown here is derived from an EMBL/GenBank/DDBJ whole genome shotgun (WGS) entry which is preliminary data.</text>
</comment>
<dbReference type="Proteomes" id="UP000004968">
    <property type="component" value="Unassembled WGS sequence"/>
</dbReference>
<dbReference type="EMBL" id="ACIO01000334">
    <property type="protein sequence ID" value="EFC97838.1"/>
    <property type="molecule type" value="Genomic_DNA"/>
</dbReference>
<reference evidence="1 2" key="1">
    <citation type="submission" date="2010-01" db="EMBL/GenBank/DDBJ databases">
        <authorList>
            <person name="Weinstock G."/>
            <person name="Sodergren E."/>
            <person name="Clifton S."/>
            <person name="Fulton L."/>
            <person name="Fulton B."/>
            <person name="Courtney L."/>
            <person name="Fronick C."/>
            <person name="Harrison M."/>
            <person name="Strong C."/>
            <person name="Farmer C."/>
            <person name="Delahaunty K."/>
            <person name="Markovic C."/>
            <person name="Hall O."/>
            <person name="Minx P."/>
            <person name="Tomlinson C."/>
            <person name="Mitreva M."/>
            <person name="Nelson J."/>
            <person name="Hou S."/>
            <person name="Wollam A."/>
            <person name="Pepin K.H."/>
            <person name="Johnson M."/>
            <person name="Bhonagiri V."/>
            <person name="Nash W.E."/>
            <person name="Warren W."/>
            <person name="Chinwalla A."/>
            <person name="Mardis E.R."/>
            <person name="Wilson R.K."/>
        </authorList>
    </citation>
    <scope>NUCLEOTIDE SEQUENCE [LARGE SCALE GENOMIC DNA]</scope>
    <source>
        <strain evidence="1 2">DSM 13479</strain>
    </source>
</reference>
<evidence type="ECO:0000313" key="1">
    <source>
        <dbReference type="EMBL" id="EFC97838.1"/>
    </source>
</evidence>
<name>D3AK19_9FIRM</name>
<accession>D3AK19</accession>
<dbReference type="HOGENOM" id="CLU_3321545_0_0_9"/>
<sequence length="39" mass="4792">PRRRFKRKRNQDFIQTIRVHAVPARSINSAAAVRWYRRL</sequence>
<dbReference type="AlphaFoldDB" id="D3AK19"/>
<protein>
    <submittedName>
        <fullName evidence="1">Uncharacterized protein</fullName>
    </submittedName>
</protein>
<gene>
    <name evidence="1" type="ORF">CLOSTHATH_03962</name>
</gene>